<dbReference type="KEGG" id="ffu:CLAFUR5_08628"/>
<gene>
    <name evidence="2" type="ORF">CLAFUR5_08628</name>
</gene>
<dbReference type="RefSeq" id="XP_047759007.1">
    <property type="nucleotide sequence ID" value="XM_047907776.1"/>
</dbReference>
<proteinExistence type="predicted"/>
<dbReference type="EMBL" id="CP090165">
    <property type="protein sequence ID" value="UJO14641.1"/>
    <property type="molecule type" value="Genomic_DNA"/>
</dbReference>
<dbReference type="AlphaFoldDB" id="A0A9Q8P668"/>
<reference evidence="2" key="2">
    <citation type="journal article" date="2022" name="Microb. Genom.">
        <title>A chromosome-scale genome assembly of the tomato pathogen Cladosporium fulvum reveals a compartmentalized genome architecture and the presence of a dispensable chromosome.</title>
        <authorList>
            <person name="Zaccaron A.Z."/>
            <person name="Chen L.H."/>
            <person name="Samaras A."/>
            <person name="Stergiopoulos I."/>
        </authorList>
    </citation>
    <scope>NUCLEOTIDE SEQUENCE</scope>
    <source>
        <strain evidence="2">Race5_Kim</strain>
    </source>
</reference>
<protein>
    <submittedName>
        <fullName evidence="2">Uncharacterized protein</fullName>
    </submittedName>
</protein>
<sequence length="107" mass="11166">MARNVVLITDHSAAAEDRSFAGFLAVLRGDVGDVGDQDRNTMLSLAGTTWLQGGTELEVRRAAAATSPRTGSRMDVFVMPKEEVTNSSSGALSESGHRTNAGIEGAS</sequence>
<evidence type="ECO:0000313" key="2">
    <source>
        <dbReference type="EMBL" id="UJO14641.1"/>
    </source>
</evidence>
<feature type="region of interest" description="Disordered" evidence="1">
    <location>
        <begin position="83"/>
        <end position="107"/>
    </location>
</feature>
<keyword evidence="3" id="KW-1185">Reference proteome</keyword>
<evidence type="ECO:0000256" key="1">
    <source>
        <dbReference type="SAM" id="MobiDB-lite"/>
    </source>
</evidence>
<dbReference type="GeneID" id="71988506"/>
<accession>A0A9Q8P668</accession>
<reference evidence="2" key="1">
    <citation type="submission" date="2021-12" db="EMBL/GenBank/DDBJ databases">
        <authorList>
            <person name="Zaccaron A."/>
            <person name="Stergiopoulos I."/>
        </authorList>
    </citation>
    <scope>NUCLEOTIDE SEQUENCE</scope>
    <source>
        <strain evidence="2">Race5_Kim</strain>
    </source>
</reference>
<name>A0A9Q8P668_PASFU</name>
<dbReference type="Proteomes" id="UP000756132">
    <property type="component" value="Chromosome 3"/>
</dbReference>
<evidence type="ECO:0000313" key="3">
    <source>
        <dbReference type="Proteomes" id="UP000756132"/>
    </source>
</evidence>
<organism evidence="2 3">
    <name type="scientific">Passalora fulva</name>
    <name type="common">Tomato leaf mold</name>
    <name type="synonym">Cladosporium fulvum</name>
    <dbReference type="NCBI Taxonomy" id="5499"/>
    <lineage>
        <taxon>Eukaryota</taxon>
        <taxon>Fungi</taxon>
        <taxon>Dikarya</taxon>
        <taxon>Ascomycota</taxon>
        <taxon>Pezizomycotina</taxon>
        <taxon>Dothideomycetes</taxon>
        <taxon>Dothideomycetidae</taxon>
        <taxon>Mycosphaerellales</taxon>
        <taxon>Mycosphaerellaceae</taxon>
        <taxon>Fulvia</taxon>
    </lineage>
</organism>